<dbReference type="OrthoDB" id="530861at2"/>
<keyword evidence="4 7" id="KW-0472">Membrane</keyword>
<evidence type="ECO:0000256" key="6">
    <source>
        <dbReference type="SAM" id="MobiDB-lite"/>
    </source>
</evidence>
<proteinExistence type="predicted"/>
<dbReference type="RefSeq" id="WP_012164304.1">
    <property type="nucleotide sequence ID" value="NC_009925.1"/>
</dbReference>
<dbReference type="InterPro" id="IPR010445">
    <property type="entry name" value="LapA_dom"/>
</dbReference>
<dbReference type="EMBL" id="CP000828">
    <property type="protein sequence ID" value="ABW28948.1"/>
    <property type="molecule type" value="Genomic_DNA"/>
</dbReference>
<dbReference type="Pfam" id="PF06305">
    <property type="entry name" value="LapA_dom"/>
    <property type="match status" value="1"/>
</dbReference>
<reference evidence="9 10" key="1">
    <citation type="journal article" date="2008" name="Proc. Natl. Acad. Sci. U.S.A.">
        <title>Niche adaptation and genome expansion in the chlorophyll d-producing cyanobacterium Acaryochloris marina.</title>
        <authorList>
            <person name="Swingley W.D."/>
            <person name="Chen M."/>
            <person name="Cheung P.C."/>
            <person name="Conrad A.L."/>
            <person name="Dejesa L.C."/>
            <person name="Hao J."/>
            <person name="Honchak B.M."/>
            <person name="Karbach L.E."/>
            <person name="Kurdoglu A."/>
            <person name="Lahiri S."/>
            <person name="Mastrian S.D."/>
            <person name="Miyashita H."/>
            <person name="Page L."/>
            <person name="Ramakrishna P."/>
            <person name="Satoh S."/>
            <person name="Sattley W.M."/>
            <person name="Shimada Y."/>
            <person name="Taylor H.L."/>
            <person name="Tomo T."/>
            <person name="Tsuchiya T."/>
            <person name="Wang Z.T."/>
            <person name="Raymond J."/>
            <person name="Mimuro M."/>
            <person name="Blankenship R.E."/>
            <person name="Touchman J.W."/>
        </authorList>
    </citation>
    <scope>NUCLEOTIDE SEQUENCE [LARGE SCALE GENOMIC DNA]</scope>
    <source>
        <strain evidence="10">MBIC 11017</strain>
    </source>
</reference>
<evidence type="ECO:0000256" key="3">
    <source>
        <dbReference type="ARBA" id="ARBA00022989"/>
    </source>
</evidence>
<evidence type="ECO:0000256" key="7">
    <source>
        <dbReference type="SAM" id="Phobius"/>
    </source>
</evidence>
<evidence type="ECO:0000313" key="10">
    <source>
        <dbReference type="Proteomes" id="UP000000268"/>
    </source>
</evidence>
<evidence type="ECO:0000256" key="4">
    <source>
        <dbReference type="ARBA" id="ARBA00023136"/>
    </source>
</evidence>
<feature type="coiled-coil region" evidence="5">
    <location>
        <begin position="75"/>
        <end position="102"/>
    </location>
</feature>
<dbReference type="eggNOG" id="COG5416">
    <property type="taxonomic scope" value="Bacteria"/>
</dbReference>
<feature type="transmembrane region" description="Helical" evidence="7">
    <location>
        <begin position="45"/>
        <end position="65"/>
    </location>
</feature>
<feature type="compositionally biased region" description="Pro residues" evidence="6">
    <location>
        <begin position="139"/>
        <end position="148"/>
    </location>
</feature>
<dbReference type="KEGG" id="amr:AM1_3963"/>
<accession>B0C8C8</accession>
<sequence>MRQVNFTLIFVICLAVVLFAIENTQLVSIKVVNGVELTAPLSIELIITLGIGAVLAWVFSVWTTVQELFVTREALQAREIEIESLQTDIERYKAELEEQRLLLPSQATVTSDAVSVATLSEPTTKTVVPRTEGDSAILTPPPSELVPD</sequence>
<feature type="region of interest" description="Disordered" evidence="6">
    <location>
        <begin position="124"/>
        <end position="148"/>
    </location>
</feature>
<keyword evidence="10" id="KW-1185">Reference proteome</keyword>
<keyword evidence="5" id="KW-0175">Coiled coil</keyword>
<evidence type="ECO:0000256" key="2">
    <source>
        <dbReference type="ARBA" id="ARBA00022692"/>
    </source>
</evidence>
<evidence type="ECO:0000256" key="1">
    <source>
        <dbReference type="ARBA" id="ARBA00022475"/>
    </source>
</evidence>
<protein>
    <recommendedName>
        <fullName evidence="8">Lipopolysaccharide assembly protein A domain-containing protein</fullName>
    </recommendedName>
</protein>
<dbReference type="AlphaFoldDB" id="B0C8C8"/>
<dbReference type="STRING" id="329726.AM1_3963"/>
<keyword evidence="1" id="KW-1003">Cell membrane</keyword>
<keyword evidence="3 7" id="KW-1133">Transmembrane helix</keyword>
<dbReference type="Proteomes" id="UP000000268">
    <property type="component" value="Chromosome"/>
</dbReference>
<dbReference type="GO" id="GO:0005886">
    <property type="term" value="C:plasma membrane"/>
    <property type="evidence" value="ECO:0007669"/>
    <property type="project" value="InterPro"/>
</dbReference>
<dbReference type="HOGENOM" id="CLU_144217_0_0_3"/>
<keyword evidence="2 7" id="KW-0812">Transmembrane</keyword>
<organism evidence="9 10">
    <name type="scientific">Acaryochloris marina (strain MBIC 11017)</name>
    <dbReference type="NCBI Taxonomy" id="329726"/>
    <lineage>
        <taxon>Bacteria</taxon>
        <taxon>Bacillati</taxon>
        <taxon>Cyanobacteriota</taxon>
        <taxon>Cyanophyceae</taxon>
        <taxon>Acaryochloridales</taxon>
        <taxon>Acaryochloridaceae</taxon>
        <taxon>Acaryochloris</taxon>
    </lineage>
</organism>
<gene>
    <name evidence="9" type="ordered locus">AM1_3963</name>
</gene>
<feature type="domain" description="Lipopolysaccharide assembly protein A" evidence="8">
    <location>
        <begin position="22"/>
        <end position="96"/>
    </location>
</feature>
<evidence type="ECO:0000256" key="5">
    <source>
        <dbReference type="SAM" id="Coils"/>
    </source>
</evidence>
<name>B0C8C8_ACAM1</name>
<evidence type="ECO:0000313" key="9">
    <source>
        <dbReference type="EMBL" id="ABW28948.1"/>
    </source>
</evidence>
<evidence type="ECO:0000259" key="8">
    <source>
        <dbReference type="Pfam" id="PF06305"/>
    </source>
</evidence>